<dbReference type="AlphaFoldDB" id="W7QT01"/>
<dbReference type="EC" id="3.1.11.6" evidence="5"/>
<evidence type="ECO:0000313" key="11">
    <source>
        <dbReference type="Proteomes" id="UP000019276"/>
    </source>
</evidence>
<keyword evidence="7" id="KW-0175">Coiled coil</keyword>
<dbReference type="GO" id="GO:0006308">
    <property type="term" value="P:DNA catabolic process"/>
    <property type="evidence" value="ECO:0007669"/>
    <property type="project" value="UniProtKB-UniRule"/>
</dbReference>
<keyword evidence="3 5" id="KW-0378">Hydrolase</keyword>
<evidence type="ECO:0000256" key="3">
    <source>
        <dbReference type="ARBA" id="ARBA00022801"/>
    </source>
</evidence>
<name>W7QT01_9ALTE</name>
<proteinExistence type="inferred from homology"/>
<dbReference type="RefSeq" id="WP_035012592.1">
    <property type="nucleotide sequence ID" value="NZ_ARZY01000001.1"/>
</dbReference>
<dbReference type="Pfam" id="PF02601">
    <property type="entry name" value="Exonuc_VII_L"/>
    <property type="match status" value="1"/>
</dbReference>
<evidence type="ECO:0000259" key="9">
    <source>
        <dbReference type="Pfam" id="PF13742"/>
    </source>
</evidence>
<comment type="subcellular location">
    <subcellularLocation>
        <location evidence="5 6">Cytoplasm</location>
    </subcellularLocation>
</comment>
<keyword evidence="1 5" id="KW-0963">Cytoplasm</keyword>
<evidence type="ECO:0000256" key="2">
    <source>
        <dbReference type="ARBA" id="ARBA00022722"/>
    </source>
</evidence>
<protein>
    <recommendedName>
        <fullName evidence="5">Exodeoxyribonuclease 7 large subunit</fullName>
        <ecNumber evidence="5">3.1.11.6</ecNumber>
    </recommendedName>
    <alternativeName>
        <fullName evidence="5">Exodeoxyribonuclease VII large subunit</fullName>
        <shortName evidence="5">Exonuclease VII large subunit</shortName>
    </alternativeName>
</protein>
<comment type="similarity">
    <text evidence="5 6">Belongs to the XseA family.</text>
</comment>
<keyword evidence="2 5" id="KW-0540">Nuclease</keyword>
<evidence type="ECO:0000256" key="6">
    <source>
        <dbReference type="RuleBase" id="RU004355"/>
    </source>
</evidence>
<gene>
    <name evidence="5 10" type="primary">xseA</name>
    <name evidence="10" type="ORF">DS2_00375</name>
</gene>
<dbReference type="Pfam" id="PF13742">
    <property type="entry name" value="tRNA_anti_2"/>
    <property type="match status" value="1"/>
</dbReference>
<dbReference type="EMBL" id="ARZY01000001">
    <property type="protein sequence ID" value="EWH12132.1"/>
    <property type="molecule type" value="Genomic_DNA"/>
</dbReference>
<dbReference type="eggNOG" id="COG1570">
    <property type="taxonomic scope" value="Bacteria"/>
</dbReference>
<evidence type="ECO:0000313" key="10">
    <source>
        <dbReference type="EMBL" id="EWH12132.1"/>
    </source>
</evidence>
<dbReference type="Proteomes" id="UP000019276">
    <property type="component" value="Unassembled WGS sequence"/>
</dbReference>
<comment type="subunit">
    <text evidence="5">Heterooligomer composed of large and small subunits.</text>
</comment>
<dbReference type="GO" id="GO:0008855">
    <property type="term" value="F:exodeoxyribonuclease VII activity"/>
    <property type="evidence" value="ECO:0007669"/>
    <property type="project" value="UniProtKB-UniRule"/>
</dbReference>
<dbReference type="PATRIC" id="fig|1328313.3.peg.81"/>
<evidence type="ECO:0000259" key="8">
    <source>
        <dbReference type="Pfam" id="PF02601"/>
    </source>
</evidence>
<dbReference type="HAMAP" id="MF_00378">
    <property type="entry name" value="Exonuc_7_L"/>
    <property type="match status" value="1"/>
</dbReference>
<dbReference type="InterPro" id="IPR020579">
    <property type="entry name" value="Exonuc_VII_lsu_C"/>
</dbReference>
<dbReference type="PANTHER" id="PTHR30008:SF0">
    <property type="entry name" value="EXODEOXYRIBONUCLEASE 7 LARGE SUBUNIT"/>
    <property type="match status" value="1"/>
</dbReference>
<feature type="domain" description="OB-fold nucleic acid binding" evidence="9">
    <location>
        <begin position="8"/>
        <end position="101"/>
    </location>
</feature>
<keyword evidence="11" id="KW-1185">Reference proteome</keyword>
<evidence type="ECO:0000256" key="5">
    <source>
        <dbReference type="HAMAP-Rule" id="MF_00378"/>
    </source>
</evidence>
<evidence type="ECO:0000256" key="4">
    <source>
        <dbReference type="ARBA" id="ARBA00022839"/>
    </source>
</evidence>
<comment type="caution">
    <text evidence="10">The sequence shown here is derived from an EMBL/GenBank/DDBJ whole genome shotgun (WGS) entry which is preliminary data.</text>
</comment>
<comment type="catalytic activity">
    <reaction evidence="5 6">
        <text>Exonucleolytic cleavage in either 5'- to 3'- or 3'- to 5'-direction to yield nucleoside 5'-phosphates.</text>
        <dbReference type="EC" id="3.1.11.6"/>
    </reaction>
</comment>
<dbReference type="GO" id="GO:0005737">
    <property type="term" value="C:cytoplasm"/>
    <property type="evidence" value="ECO:0007669"/>
    <property type="project" value="UniProtKB-SubCell"/>
</dbReference>
<feature type="coiled-coil region" evidence="7">
    <location>
        <begin position="325"/>
        <end position="375"/>
    </location>
</feature>
<reference evidence="10 11" key="1">
    <citation type="journal article" date="2014" name="Genome Announc.">
        <title>Draft Genome Sequence of the Agar-Degrading Bacterium Catenovulum sp. Strain DS-2, Isolated from Intestines of Haliotis diversicolor.</title>
        <authorList>
            <person name="Shan D."/>
            <person name="Li X."/>
            <person name="Gu Z."/>
            <person name="Wei G."/>
            <person name="Gao Z."/>
            <person name="Shao Z."/>
        </authorList>
    </citation>
    <scope>NUCLEOTIDE SEQUENCE [LARGE SCALE GENOMIC DNA]</scope>
    <source>
        <strain evidence="10 11">DS-2</strain>
    </source>
</reference>
<dbReference type="GO" id="GO:0009318">
    <property type="term" value="C:exodeoxyribonuclease VII complex"/>
    <property type="evidence" value="ECO:0007669"/>
    <property type="project" value="UniProtKB-UniRule"/>
</dbReference>
<dbReference type="PANTHER" id="PTHR30008">
    <property type="entry name" value="EXODEOXYRIBONUCLEASE 7 LARGE SUBUNIT"/>
    <property type="match status" value="1"/>
</dbReference>
<organism evidence="10 11">
    <name type="scientific">Catenovulum agarivorans DS-2</name>
    <dbReference type="NCBI Taxonomy" id="1328313"/>
    <lineage>
        <taxon>Bacteria</taxon>
        <taxon>Pseudomonadati</taxon>
        <taxon>Pseudomonadota</taxon>
        <taxon>Gammaproteobacteria</taxon>
        <taxon>Alteromonadales</taxon>
        <taxon>Alteromonadaceae</taxon>
        <taxon>Catenovulum</taxon>
    </lineage>
</organism>
<dbReference type="GO" id="GO:0003676">
    <property type="term" value="F:nucleic acid binding"/>
    <property type="evidence" value="ECO:0007669"/>
    <property type="project" value="InterPro"/>
</dbReference>
<evidence type="ECO:0000256" key="7">
    <source>
        <dbReference type="SAM" id="Coils"/>
    </source>
</evidence>
<comment type="function">
    <text evidence="5">Bidirectionally degrades single-stranded DNA into large acid-insoluble oligonucleotides, which are then degraded further into small acid-soluble oligonucleotides.</text>
</comment>
<dbReference type="OrthoDB" id="9802795at2"/>
<accession>W7QT01</accession>
<evidence type="ECO:0000256" key="1">
    <source>
        <dbReference type="ARBA" id="ARBA00022490"/>
    </source>
</evidence>
<dbReference type="NCBIfam" id="TIGR00237">
    <property type="entry name" value="xseA"/>
    <property type="match status" value="1"/>
</dbReference>
<dbReference type="InterPro" id="IPR025824">
    <property type="entry name" value="OB-fold_nuc-bd_dom"/>
</dbReference>
<dbReference type="InterPro" id="IPR003753">
    <property type="entry name" value="Exonuc_VII_L"/>
</dbReference>
<sequence>MTSSANVLSVSQLNGQIKYLIEQNFSYIWLEGEISNLVKASSGHWYFSLKDNRAQVRCAMFRSANNRLSFAVENGSQVLVRANASLYQPRGEFQLIVESMQPAGLGKLQLEFEALKKKLTEEGLFAADYKQALPKNIERLAIVTSAKGAAIHDILSILQRRAPHIEVDIYPCLVQGEQAAMDICQKLFWACQDDKYDAIIVGRGGGSIEDLWAFNNETLAYTIHQANTCIISAVGHETDFTICDFVSDIRAATPSAAAELVSQTSLDIQTQLPHLQHKLEQAFDKQYMALVTRLNSAKQQLTHLSPQNQIQIKQQWLDEAELRLVQQVNLNLQNNTNRLARLQQKLAEHNPKFLLNQQQQQLTFLAQNLDTSLEKSLYSKSDQLQNLTLRLHSLSPLNTLSRGFSITQHQGKAITSVTQVAVGDTLEHTVADGVITSQVVSK</sequence>
<dbReference type="STRING" id="1328313.DS2_00375"/>
<feature type="domain" description="Exonuclease VII large subunit C-terminal" evidence="8">
    <location>
        <begin position="124"/>
        <end position="437"/>
    </location>
</feature>
<keyword evidence="4 5" id="KW-0269">Exonuclease</keyword>
<dbReference type="CDD" id="cd04489">
    <property type="entry name" value="ExoVII_LU_OBF"/>
    <property type="match status" value="1"/>
</dbReference>